<organism evidence="2 3">
    <name type="scientific">Passalora fulva</name>
    <name type="common">Tomato leaf mold</name>
    <name type="synonym">Cladosporium fulvum</name>
    <dbReference type="NCBI Taxonomy" id="5499"/>
    <lineage>
        <taxon>Eukaryota</taxon>
        <taxon>Fungi</taxon>
        <taxon>Dikarya</taxon>
        <taxon>Ascomycota</taxon>
        <taxon>Pezizomycotina</taxon>
        <taxon>Dothideomycetes</taxon>
        <taxon>Dothideomycetidae</taxon>
        <taxon>Mycosphaerellales</taxon>
        <taxon>Mycosphaerellaceae</taxon>
        <taxon>Fulvia</taxon>
    </lineage>
</organism>
<feature type="region of interest" description="Disordered" evidence="1">
    <location>
        <begin position="1"/>
        <end position="83"/>
    </location>
</feature>
<sequence>MAPSTSQPIDAPAFSPPMTPNGITKSRSENSSSRSTRQRSRMLASASSSGMLQDMVNEAQQVVAGASGSSNGKGKARSNVADKDHYDSDVKMAEALQAEEDAKEDVMEVCPVTDKDEKHFPIMELPTEIRLEIYRACLTRPYNILLSKKEQPPQIVEKEPELSKGVVDVMESLSDAEEVEEDVQRRSNLRTRHQRITSGGDAVASAFRRAGVPNGMVRGLASRGARPIRLQTSRSAPGSAAGNNIPGSPSYGAAQTAGTGMVFRSATTRPANARRHVNTSRAGVSSSSEPARNQNADPLLVNILRASRDVYKEARSVLYNENIFNLDLNTAMPTLACLHQRSRRQIKHIELEIPTYNEILERFQETVRLSLRYCTGLKKIVIHMPFTLPGADGSGTTGNTTVYANGFDILRWLPQECNVIMQGNICSEISTVVNKHLHLAKTLDKLAYARRQLISNDTGSSSSNSGS</sequence>
<dbReference type="Proteomes" id="UP000756132">
    <property type="component" value="Chromosome 5"/>
</dbReference>
<dbReference type="InterPro" id="IPR038883">
    <property type="entry name" value="AN11006-like"/>
</dbReference>
<evidence type="ECO:0000313" key="2">
    <source>
        <dbReference type="EMBL" id="UJO17516.1"/>
    </source>
</evidence>
<reference evidence="2" key="2">
    <citation type="journal article" date="2022" name="Microb. Genom.">
        <title>A chromosome-scale genome assembly of the tomato pathogen Cladosporium fulvum reveals a compartmentalized genome architecture and the presence of a dispensable chromosome.</title>
        <authorList>
            <person name="Zaccaron A.Z."/>
            <person name="Chen L.H."/>
            <person name="Samaras A."/>
            <person name="Stergiopoulos I."/>
        </authorList>
    </citation>
    <scope>NUCLEOTIDE SEQUENCE</scope>
    <source>
        <strain evidence="2">Race5_Kim</strain>
    </source>
</reference>
<name>A0A9Q8LHG9_PASFU</name>
<dbReference type="RefSeq" id="XP_047761882.1">
    <property type="nucleotide sequence ID" value="XM_047905443.1"/>
</dbReference>
<feature type="compositionally biased region" description="Low complexity" evidence="1">
    <location>
        <begin position="64"/>
        <end position="79"/>
    </location>
</feature>
<evidence type="ECO:0000313" key="3">
    <source>
        <dbReference type="Proteomes" id="UP000756132"/>
    </source>
</evidence>
<feature type="region of interest" description="Disordered" evidence="1">
    <location>
        <begin position="267"/>
        <end position="293"/>
    </location>
</feature>
<gene>
    <name evidence="2" type="ORF">CLAFUR5_06295</name>
</gene>
<feature type="region of interest" description="Disordered" evidence="1">
    <location>
        <begin position="233"/>
        <end position="253"/>
    </location>
</feature>
<reference evidence="2" key="1">
    <citation type="submission" date="2021-12" db="EMBL/GenBank/DDBJ databases">
        <authorList>
            <person name="Zaccaron A."/>
            <person name="Stergiopoulos I."/>
        </authorList>
    </citation>
    <scope>NUCLEOTIDE SEQUENCE</scope>
    <source>
        <strain evidence="2">Race5_Kim</strain>
    </source>
</reference>
<accession>A0A9Q8LHG9</accession>
<dbReference type="GeneID" id="71986173"/>
<evidence type="ECO:0000256" key="1">
    <source>
        <dbReference type="SAM" id="MobiDB-lite"/>
    </source>
</evidence>
<feature type="compositionally biased region" description="Polar residues" evidence="1">
    <location>
        <begin position="279"/>
        <end position="293"/>
    </location>
</feature>
<dbReference type="KEGG" id="ffu:CLAFUR5_06295"/>
<dbReference type="PANTHER" id="PTHR42085:SF7">
    <property type="entry name" value="F-BOX DOMAIN-CONTAINING PROTEIN"/>
    <property type="match status" value="1"/>
</dbReference>
<dbReference type="EMBL" id="CP090167">
    <property type="protein sequence ID" value="UJO17516.1"/>
    <property type="molecule type" value="Genomic_DNA"/>
</dbReference>
<dbReference type="AlphaFoldDB" id="A0A9Q8LHG9"/>
<keyword evidence="3" id="KW-1185">Reference proteome</keyword>
<dbReference type="OrthoDB" id="2951834at2759"/>
<protein>
    <submittedName>
        <fullName evidence="2">Uncharacterized protein</fullName>
    </submittedName>
</protein>
<feature type="compositionally biased region" description="Polar residues" evidence="1">
    <location>
        <begin position="233"/>
        <end position="247"/>
    </location>
</feature>
<dbReference type="PANTHER" id="PTHR42085">
    <property type="entry name" value="F-BOX DOMAIN-CONTAINING PROTEIN"/>
    <property type="match status" value="1"/>
</dbReference>
<proteinExistence type="predicted"/>